<reference evidence="2" key="1">
    <citation type="journal article" date="2017" name="Proc. Natl. Acad. Sci. U.S.A.">
        <title>Simulation of Deepwater Horizon oil plume reveals substrate specialization within a complex community of hydrocarbon-degraders.</title>
        <authorList>
            <person name="Hu P."/>
            <person name="Dubinsky E.A."/>
            <person name="Probst A.J."/>
            <person name="Wang J."/>
            <person name="Sieber C.M.K."/>
            <person name="Tom L.M."/>
            <person name="Gardinali P."/>
            <person name="Banfield J.F."/>
            <person name="Atlas R.M."/>
            <person name="Andersen G.L."/>
        </authorList>
    </citation>
    <scope>NUCLEOTIDE SEQUENCE [LARGE SCALE GENOMIC DNA]</scope>
</reference>
<name>A0A1Y5F6A7_9BACT</name>
<dbReference type="Proteomes" id="UP000196531">
    <property type="component" value="Unassembled WGS sequence"/>
</dbReference>
<comment type="caution">
    <text evidence="1">The sequence shown here is derived from an EMBL/GenBank/DDBJ whole genome shotgun (WGS) entry which is preliminary data.</text>
</comment>
<dbReference type="EMBL" id="MAAO01000006">
    <property type="protein sequence ID" value="OUR96324.1"/>
    <property type="molecule type" value="Genomic_DNA"/>
</dbReference>
<accession>A0A1Y5F6A7</accession>
<evidence type="ECO:0000313" key="1">
    <source>
        <dbReference type="EMBL" id="OUR96324.1"/>
    </source>
</evidence>
<gene>
    <name evidence="1" type="ORF">A9Q84_08185</name>
</gene>
<dbReference type="AlphaFoldDB" id="A0A1Y5F6A7"/>
<evidence type="ECO:0000313" key="2">
    <source>
        <dbReference type="Proteomes" id="UP000196531"/>
    </source>
</evidence>
<organism evidence="1 2">
    <name type="scientific">Halobacteriovorax marinus</name>
    <dbReference type="NCBI Taxonomy" id="97084"/>
    <lineage>
        <taxon>Bacteria</taxon>
        <taxon>Pseudomonadati</taxon>
        <taxon>Bdellovibrionota</taxon>
        <taxon>Bacteriovoracia</taxon>
        <taxon>Bacteriovoracales</taxon>
        <taxon>Halobacteriovoraceae</taxon>
        <taxon>Halobacteriovorax</taxon>
    </lineage>
</organism>
<protein>
    <submittedName>
        <fullName evidence="1">Uncharacterized protein</fullName>
    </submittedName>
</protein>
<sequence length="307" mass="36969">MFKTIWNKKYGKFSELESISKILKQIKEAKSELKKYRLYNLLIDISKKSDSVFLKKLLASVSYGHIGNRSLLLKNFNELLSINEVFYALDLNQRFVSYQNIDLYFSLINQLFNSLRNKIEDEELIRIFDSNFKFLDYSKKKITYQTDDLDWALNELREKMNTYRYGLKFPAYWIKEIEGRTSTKEKDEFIRKQETKRLVKHLKPIDMWIFKYNLPIDEVERKLVIKKLLKKYKSDLLSKYVVLDLIEVPKIKKILSKSLRELAKPRFSLQRAYYHNNLELGKESSLLIYKLLQMGEESDEFIWWLLL</sequence>
<proteinExistence type="predicted"/>